<dbReference type="EMBL" id="DVMY01000053">
    <property type="protein sequence ID" value="HIU37232.1"/>
    <property type="molecule type" value="Genomic_DNA"/>
</dbReference>
<organism evidence="3 4">
    <name type="scientific">Candidatus Aphodousia faecigallinarum</name>
    <dbReference type="NCBI Taxonomy" id="2840677"/>
    <lineage>
        <taxon>Bacteria</taxon>
        <taxon>Pseudomonadati</taxon>
        <taxon>Pseudomonadota</taxon>
        <taxon>Betaproteobacteria</taxon>
        <taxon>Burkholderiales</taxon>
        <taxon>Sutterellaceae</taxon>
        <taxon>Sutterellaceae incertae sedis</taxon>
        <taxon>Candidatus Aphodousia</taxon>
    </lineage>
</organism>
<name>A0A9D1IH88_9BURK</name>
<reference evidence="3" key="1">
    <citation type="submission" date="2020-10" db="EMBL/GenBank/DDBJ databases">
        <authorList>
            <person name="Gilroy R."/>
        </authorList>
    </citation>
    <scope>NUCLEOTIDE SEQUENCE</scope>
    <source>
        <strain evidence="3">7463</strain>
    </source>
</reference>
<evidence type="ECO:0000313" key="4">
    <source>
        <dbReference type="Proteomes" id="UP000824083"/>
    </source>
</evidence>
<feature type="compositionally biased region" description="Basic and acidic residues" evidence="1">
    <location>
        <begin position="53"/>
        <end position="64"/>
    </location>
</feature>
<proteinExistence type="predicted"/>
<dbReference type="AlphaFoldDB" id="A0A9D1IH88"/>
<accession>A0A9D1IH88</accession>
<feature type="region of interest" description="Disordered" evidence="1">
    <location>
        <begin position="31"/>
        <end position="95"/>
    </location>
</feature>
<keyword evidence="2" id="KW-0732">Signal</keyword>
<feature type="chain" id="PRO_5038432571" description="DUF4148 domain-containing protein" evidence="2">
    <location>
        <begin position="26"/>
        <end position="153"/>
    </location>
</feature>
<dbReference type="Proteomes" id="UP000824083">
    <property type="component" value="Unassembled WGS sequence"/>
</dbReference>
<feature type="region of interest" description="Disordered" evidence="1">
    <location>
        <begin position="124"/>
        <end position="143"/>
    </location>
</feature>
<evidence type="ECO:0000256" key="2">
    <source>
        <dbReference type="SAM" id="SignalP"/>
    </source>
</evidence>
<dbReference type="PROSITE" id="PS51257">
    <property type="entry name" value="PROKAR_LIPOPROTEIN"/>
    <property type="match status" value="1"/>
</dbReference>
<sequence length="153" mass="16831">MKKTLISLSIAALSLGCAGLSPALAAPINEPPQISEADAQSAKDQAQAPRRQSSYDKLSEKARQYEVNPDLAPTDADYAKARQDRAEGKVTKRSQRTEIEEIRDQNNRITEYVVTPGSTKIPYSIENRSDRPNVNPGHSKDTLGTPKFINFGF</sequence>
<feature type="signal peptide" evidence="2">
    <location>
        <begin position="1"/>
        <end position="25"/>
    </location>
</feature>
<protein>
    <recommendedName>
        <fullName evidence="5">DUF4148 domain-containing protein</fullName>
    </recommendedName>
</protein>
<feature type="compositionally biased region" description="Basic and acidic residues" evidence="1">
    <location>
        <begin position="77"/>
        <end position="95"/>
    </location>
</feature>
<feature type="compositionally biased region" description="Low complexity" evidence="1">
    <location>
        <begin position="37"/>
        <end position="48"/>
    </location>
</feature>
<gene>
    <name evidence="3" type="ORF">IAC56_03040</name>
</gene>
<evidence type="ECO:0000256" key="1">
    <source>
        <dbReference type="SAM" id="MobiDB-lite"/>
    </source>
</evidence>
<evidence type="ECO:0008006" key="5">
    <source>
        <dbReference type="Google" id="ProtNLM"/>
    </source>
</evidence>
<reference evidence="3" key="2">
    <citation type="journal article" date="2021" name="PeerJ">
        <title>Extensive microbial diversity within the chicken gut microbiome revealed by metagenomics and culture.</title>
        <authorList>
            <person name="Gilroy R."/>
            <person name="Ravi A."/>
            <person name="Getino M."/>
            <person name="Pursley I."/>
            <person name="Horton D.L."/>
            <person name="Alikhan N.F."/>
            <person name="Baker D."/>
            <person name="Gharbi K."/>
            <person name="Hall N."/>
            <person name="Watson M."/>
            <person name="Adriaenssens E.M."/>
            <person name="Foster-Nyarko E."/>
            <person name="Jarju S."/>
            <person name="Secka A."/>
            <person name="Antonio M."/>
            <person name="Oren A."/>
            <person name="Chaudhuri R.R."/>
            <person name="La Ragione R."/>
            <person name="Hildebrand F."/>
            <person name="Pallen M.J."/>
        </authorList>
    </citation>
    <scope>NUCLEOTIDE SEQUENCE</scope>
    <source>
        <strain evidence="3">7463</strain>
    </source>
</reference>
<evidence type="ECO:0000313" key="3">
    <source>
        <dbReference type="EMBL" id="HIU37232.1"/>
    </source>
</evidence>
<comment type="caution">
    <text evidence="3">The sequence shown here is derived from an EMBL/GenBank/DDBJ whole genome shotgun (WGS) entry which is preliminary data.</text>
</comment>